<dbReference type="Proteomes" id="UP000702425">
    <property type="component" value="Unassembled WGS sequence"/>
</dbReference>
<accession>A0ABX2D5F2</accession>
<evidence type="ECO:0000313" key="2">
    <source>
        <dbReference type="EMBL" id="NQE37791.1"/>
    </source>
</evidence>
<reference evidence="2 3" key="1">
    <citation type="journal article" date="2020" name="Sci. Rep.">
        <title>A novel cyanobacterial geosmin producer, revising GeoA distribution and dispersion patterns in Bacteria.</title>
        <authorList>
            <person name="Churro C."/>
            <person name="Semedo-Aguiar A.P."/>
            <person name="Silva A.D."/>
            <person name="Pereira-Leal J.B."/>
            <person name="Leite R.B."/>
        </authorList>
    </citation>
    <scope>NUCLEOTIDE SEQUENCE [LARGE SCALE GENOMIC DNA]</scope>
    <source>
        <strain evidence="2 3">IPMA8</strain>
    </source>
</reference>
<protein>
    <recommendedName>
        <fullName evidence="1">Card1 endonuclease domain-containing protein</fullName>
    </recommendedName>
</protein>
<feature type="domain" description="Card1 endonuclease" evidence="1">
    <location>
        <begin position="262"/>
        <end position="380"/>
    </location>
</feature>
<gene>
    <name evidence="2" type="ORF">E5S67_05572</name>
</gene>
<dbReference type="EMBL" id="SRRZ01000152">
    <property type="protein sequence ID" value="NQE37791.1"/>
    <property type="molecule type" value="Genomic_DNA"/>
</dbReference>
<dbReference type="InterPro" id="IPR015093">
    <property type="entry name" value="Card1_endonucl_dom"/>
</dbReference>
<dbReference type="RefSeq" id="WP_216670762.1">
    <property type="nucleotide sequence ID" value="NZ_SRRZ01000152.1"/>
</dbReference>
<proteinExistence type="predicted"/>
<dbReference type="Pfam" id="PF09002">
    <property type="entry name" value="Card1_endonuc"/>
    <property type="match status" value="1"/>
</dbReference>
<organism evidence="2 3">
    <name type="scientific">Microcoleus asticus IPMA8</name>
    <dbReference type="NCBI Taxonomy" id="2563858"/>
    <lineage>
        <taxon>Bacteria</taxon>
        <taxon>Bacillati</taxon>
        <taxon>Cyanobacteriota</taxon>
        <taxon>Cyanophyceae</taxon>
        <taxon>Oscillatoriophycideae</taxon>
        <taxon>Oscillatoriales</taxon>
        <taxon>Microcoleaceae</taxon>
        <taxon>Microcoleus</taxon>
        <taxon>Microcoleus asticus</taxon>
    </lineage>
</organism>
<sequence length="389" mass="44247">MSDCVMLVLIGGRSAIPVTAGVLQFLNEVDRVKFLLCDGKDYPSFQENVEKVLKQERVDLLFDKTTDVKIVNPNKFDDVYTTLAELCKDVEELKLKYVNLTTAPQTMAFSVYSYVLEKYPDALVFSVNTDQSEITPLVFGKQPIDFNKKLSVKNYIALCGLNINQQKSGYEESFESLTQYFVECLETSTKTLYQIRRNAGGGDSIKAPRTFTIKEQDLTKLAISEMQVETFFNKLREAEIIQKFEKSNRIISFRVETQANYAFLAGDWLEFYVYISAKQCGFDSVEMGIELDNYRGEVDVFALNNTNAIICECKTGKIDSNDFSRLSSKAEKLGGNYCVKLLITSETQVSNEHQNQAINYKVRLVSGNDLSNLTEILRKEMKAPTYPRR</sequence>
<evidence type="ECO:0000313" key="3">
    <source>
        <dbReference type="Proteomes" id="UP000702425"/>
    </source>
</evidence>
<comment type="caution">
    <text evidence="2">The sequence shown here is derived from an EMBL/GenBank/DDBJ whole genome shotgun (WGS) entry which is preliminary data.</text>
</comment>
<evidence type="ECO:0000259" key="1">
    <source>
        <dbReference type="Pfam" id="PF09002"/>
    </source>
</evidence>
<name>A0ABX2D5F2_9CYAN</name>
<keyword evidence="3" id="KW-1185">Reference proteome</keyword>